<feature type="domain" description="Alpha/beta hydrolase fold-3" evidence="3">
    <location>
        <begin position="104"/>
        <end position="305"/>
    </location>
</feature>
<evidence type="ECO:0000256" key="2">
    <source>
        <dbReference type="ARBA" id="ARBA00022801"/>
    </source>
</evidence>
<name>G3CRG3_9ZZZZ</name>
<evidence type="ECO:0000256" key="1">
    <source>
        <dbReference type="ARBA" id="ARBA00010515"/>
    </source>
</evidence>
<dbReference type="InterPro" id="IPR029058">
    <property type="entry name" value="AB_hydrolase_fold"/>
</dbReference>
<evidence type="ECO:0000259" key="3">
    <source>
        <dbReference type="Pfam" id="PF07859"/>
    </source>
</evidence>
<dbReference type="InterPro" id="IPR033140">
    <property type="entry name" value="Lipase_GDXG_put_SER_AS"/>
</dbReference>
<proteinExistence type="inferred from homology"/>
<dbReference type="InterPro" id="IPR002168">
    <property type="entry name" value="Lipase_GDXG_HIS_AS"/>
</dbReference>
<dbReference type="GO" id="GO:0004806">
    <property type="term" value="F:triacylglycerol lipase activity"/>
    <property type="evidence" value="ECO:0007669"/>
    <property type="project" value="TreeGrafter"/>
</dbReference>
<evidence type="ECO:0000313" key="4">
    <source>
        <dbReference type="EMBL" id="AEM45146.1"/>
    </source>
</evidence>
<dbReference type="Pfam" id="PF07859">
    <property type="entry name" value="Abhydrolase_3"/>
    <property type="match status" value="1"/>
</dbReference>
<dbReference type="PANTHER" id="PTHR48081:SF30">
    <property type="entry name" value="ACETYL-HYDROLASE LIPR-RELATED"/>
    <property type="match status" value="1"/>
</dbReference>
<comment type="similarity">
    <text evidence="1">Belongs to the 'GDXG' lipolytic enzyme family.</text>
</comment>
<dbReference type="ESTHER" id="9zzzz-g3crg3">
    <property type="family name" value="Hormone-sensitive_lipase_like"/>
</dbReference>
<reference evidence="4" key="1">
    <citation type="journal article" date="2011" name="FEMS Microbiol. Ecol.">
        <title>Identification of novel lipolytic genes and gene families by screening of metagenomic libraries derived from soil samples of the German Biodiversity Exploratories.</title>
        <authorList>
            <person name="Nacke H."/>
            <person name="Will C."/>
            <person name="Herzog S."/>
            <person name="Nowka B."/>
            <person name="Engelhaupt M."/>
            <person name="Daniel R."/>
        </authorList>
    </citation>
    <scope>NUCLEOTIDE SEQUENCE</scope>
</reference>
<dbReference type="PANTHER" id="PTHR48081">
    <property type="entry name" value="AB HYDROLASE SUPERFAMILY PROTEIN C4A8.06C"/>
    <property type="match status" value="1"/>
</dbReference>
<sequence length="330" mass="35264">MRPRSRPHARARGAPTILRDPATMALHRTPRRNDMADRGIEVVHAHLAKLPPADSLTVAERRAQYERAEKVFPLSPDVKVERVTAGAAPAEWLRPPSARAGHVVLYLHGGGYVIGSPRSHRHLAAAIAGAAGTNALLLDYRLAPEHPFPAALDDAVAAYRWLLDQGIAAEHIAVAGDSAGGGLTVATLLALRDAHLPRPAAGVCISPWVDLTCSGGSYQSKAGVDPIVRQAGVAEMARAYLGATDPRSPLASPLFADLRGLPPLLIHVGSDEVLLDDAIGLAERAKAAGVDATLEQWDRMIHVWHWFLPMLDEAQTAVESIGRFVRARTA</sequence>
<keyword evidence="2" id="KW-0378">Hydrolase</keyword>
<dbReference type="EMBL" id="HQ156937">
    <property type="protein sequence ID" value="AEM45146.1"/>
    <property type="molecule type" value="Genomic_DNA"/>
</dbReference>
<accession>G3CRG3</accession>
<dbReference type="InterPro" id="IPR050300">
    <property type="entry name" value="GDXG_lipolytic_enzyme"/>
</dbReference>
<dbReference type="SUPFAM" id="SSF53474">
    <property type="entry name" value="alpha/beta-Hydrolases"/>
    <property type="match status" value="1"/>
</dbReference>
<protein>
    <recommendedName>
        <fullName evidence="3">Alpha/beta hydrolase fold-3 domain-containing protein</fullName>
    </recommendedName>
</protein>
<dbReference type="AlphaFoldDB" id="G3CRG3"/>
<organism evidence="4">
    <name type="scientific">uncultured organism</name>
    <dbReference type="NCBI Taxonomy" id="155900"/>
    <lineage>
        <taxon>unclassified sequences</taxon>
        <taxon>environmental samples</taxon>
    </lineage>
</organism>
<dbReference type="InterPro" id="IPR013094">
    <property type="entry name" value="AB_hydrolase_3"/>
</dbReference>
<dbReference type="PROSITE" id="PS01173">
    <property type="entry name" value="LIPASE_GDXG_HIS"/>
    <property type="match status" value="1"/>
</dbReference>
<dbReference type="Gene3D" id="3.40.50.1820">
    <property type="entry name" value="alpha/beta hydrolase"/>
    <property type="match status" value="1"/>
</dbReference>
<dbReference type="PROSITE" id="PS01174">
    <property type="entry name" value="LIPASE_GDXG_SER"/>
    <property type="match status" value="1"/>
</dbReference>